<evidence type="ECO:0000259" key="2">
    <source>
        <dbReference type="Pfam" id="PF01561"/>
    </source>
</evidence>
<reference evidence="3" key="1">
    <citation type="journal article" date="2018" name="Nature">
        <title>The evolutionary history of vertebrate RNA viruses.</title>
        <authorList>
            <person name="Shi M."/>
            <person name="Lin X.D."/>
            <person name="Chen X."/>
            <person name="Tian J.H."/>
            <person name="Chen L.J."/>
            <person name="Li K."/>
            <person name="Wang W."/>
            <person name="Eden J.S."/>
            <person name="Shen J.J."/>
            <person name="Liu L."/>
            <person name="Holmes E.C."/>
            <person name="Zhang Y.Z."/>
        </authorList>
    </citation>
    <scope>NUCLEOTIDE SEQUENCE</scope>
    <source>
        <strain evidence="3">XQTMS34106</strain>
    </source>
</reference>
<feature type="transmembrane region" description="Helical" evidence="1">
    <location>
        <begin position="1092"/>
        <end position="1109"/>
    </location>
</feature>
<feature type="transmembrane region" description="Helical" evidence="1">
    <location>
        <begin position="593"/>
        <end position="616"/>
    </location>
</feature>
<evidence type="ECO:0000256" key="1">
    <source>
        <dbReference type="SAM" id="Phobius"/>
    </source>
</evidence>
<dbReference type="GO" id="GO:0044423">
    <property type="term" value="C:virion component"/>
    <property type="evidence" value="ECO:0007669"/>
    <property type="project" value="InterPro"/>
</dbReference>
<organism evidence="3 4">
    <name type="scientific">Wenling yellow goosefish hantavirus</name>
    <dbReference type="NCBI Taxonomy" id="2116436"/>
    <lineage>
        <taxon>Viruses</taxon>
        <taxon>Riboviria</taxon>
        <taxon>Orthornavirae</taxon>
        <taxon>Negarnaviricota</taxon>
        <taxon>Polyploviricotina</taxon>
        <taxon>Bunyaviricetes</taxon>
        <taxon>Elliovirales</taxon>
        <taxon>Hantaviridae</taxon>
        <taxon>Actantavirinae</taxon>
        <taxon>Percilovirus</taxon>
        <taxon>Percilovirus lophii</taxon>
    </lineage>
</organism>
<protein>
    <submittedName>
        <fullName evidence="3">Glycoprotein</fullName>
    </submittedName>
</protein>
<keyword evidence="1" id="KW-0472">Membrane</keyword>
<accession>A0A2P1GNW1</accession>
<feature type="transmembrane region" description="Helical" evidence="1">
    <location>
        <begin position="458"/>
        <end position="491"/>
    </location>
</feature>
<evidence type="ECO:0000313" key="4">
    <source>
        <dbReference type="Proteomes" id="UP000297050"/>
    </source>
</evidence>
<keyword evidence="4" id="KW-1185">Reference proteome</keyword>
<feature type="domain" description="Hantavirus glycoprotein Gc N-terminal" evidence="2">
    <location>
        <begin position="702"/>
        <end position="921"/>
    </location>
</feature>
<proteinExistence type="predicted"/>
<dbReference type="Proteomes" id="UP000297050">
    <property type="component" value="Genome"/>
</dbReference>
<dbReference type="Gene3D" id="1.10.8.1320">
    <property type="match status" value="1"/>
</dbReference>
<dbReference type="EMBL" id="MG599947">
    <property type="protein sequence ID" value="AVM87660.1"/>
    <property type="molecule type" value="Viral_cRNA"/>
</dbReference>
<evidence type="ECO:0000313" key="3">
    <source>
        <dbReference type="EMBL" id="AVM87660.1"/>
    </source>
</evidence>
<dbReference type="InterPro" id="IPR002532">
    <property type="entry name" value="Hanta_Gc_N"/>
</dbReference>
<keyword evidence="1" id="KW-0812">Transmembrane</keyword>
<sequence>MSEMRSFIIILAIIVKTGGLRITGLVDKPHVCSRDLESTGLNGQVIEVNFALGDYCNARLGVMLKMAPPVALPELGFDTSVAWYNPATNTTEVCKVTAPLCMRTWLNVLIGTKKSPTDNRMTGCISLHGVRENKLLVTLLAIATDNMCARVPRIEVRVGKAVVRKTLQSSVCRFGSEKDGACVVSGFTGQLHPRPEVVNAVNSQDEKEVFYVWMANIPDSYDAQGLCVGEQWTGISAETISGIGAVGEKGTGNWQAFIKSLSDSGAKNCTVMDFGFTPKKRPTVTYVGRGKMNGVEFDRVYGGWGSGMKQAAGQVYSSGIELENWGKPVEDIICKQGSPVMMKIRCTVAGIREPIEKCSVKCLYTTAGAECVVSSASLMALEAGSCTVISGGSRDAVVQCPTGAENDVYCNGFRLEIDREGVERAACLGYYMGLLGPIGDPGAAFASSLCKGGTHSILFLALICFTIGGALVIPGLLKLFFVIWGTVCYWVSMTKYNANYKRIIKRLKDKWEGKDSERECPMCGKKTGSKAEMAAHVRFCPDGKCPYCRKQAERHDGGIESCGERGKKLEEWRKASVDLEKPVRWTGPQISSLVVGGVLYPLWVTIIIVLLIAWGATGQEMSREDYQRIATSQTGDVEPREISGASITPGKKGVLNIDVENGKAFMQFACAKGINTILKRHAKTPKGVVPILVGIGPLIECIDREDDGRWCDVDVASGAAFDCTGDCKDWAAEEARRGLNCITEKQWEFQTGWGCNPGACWSVNQGCFAGAAGMVNFRCDKVLYKALGIETGRVVCYSIGPKTACAVIISGECYSTELGSVCLAATEGNYKPDVTYMQTGGYEGLTTILEGVCNTNCKFGDIGDVRKNGNDEIVCPDFALSMERQCKLAHEPTFVFNGQLTSGRKRYDSIVNSFTRFNFTEKATIDSKTCGYQVGKAEGQLLSFTIPQSVLDEAINCTHSVEIKGIQGTWGSSQGVMVTCGITLAGCDVEGTIVSVCGKSSCFGKKAASLISGLNVVVVGGQGGSSWTKFHCCVGELCSEKGLPADDPTNFTPTSDQSSNSSTINDNSNDCAFVCWLEKGWDWVVGFFENGWWIFVLVAIAALIVLMMVRRCMNGRKSVWEGMTPSERKEISKKLFEKMA</sequence>
<name>A0A2P1GNW1_9VIRU</name>
<dbReference type="Pfam" id="PF01561">
    <property type="entry name" value="Hanta_Gc_N"/>
    <property type="match status" value="1"/>
</dbReference>
<keyword evidence="1" id="KW-1133">Transmembrane helix</keyword>